<dbReference type="Pfam" id="PF08746">
    <property type="entry name" value="zf-RING-like"/>
    <property type="match status" value="1"/>
</dbReference>
<evidence type="ECO:0000256" key="3">
    <source>
        <dbReference type="ARBA" id="ARBA00010258"/>
    </source>
</evidence>
<evidence type="ECO:0000256" key="14">
    <source>
        <dbReference type="ARBA" id="ARBA00023242"/>
    </source>
</evidence>
<dbReference type="InParanoid" id="F4RKD7"/>
<evidence type="ECO:0000256" key="2">
    <source>
        <dbReference type="ARBA" id="ARBA00004123"/>
    </source>
</evidence>
<dbReference type="EMBL" id="GL883105">
    <property type="protein sequence ID" value="EGG07078.1"/>
    <property type="molecule type" value="Genomic_DNA"/>
</dbReference>
<evidence type="ECO:0000256" key="1">
    <source>
        <dbReference type="ARBA" id="ARBA00000900"/>
    </source>
</evidence>
<comment type="catalytic activity">
    <reaction evidence="1 15">
        <text>S-ubiquitinyl-[E2 ubiquitin-conjugating enzyme]-L-cysteine + [acceptor protein]-L-lysine = [E2 ubiquitin-conjugating enzyme]-L-cysteine + N(6)-ubiquitinyl-[acceptor protein]-L-lysine.</text>
        <dbReference type="EC" id="2.3.2.27"/>
    </reaction>
</comment>
<dbReference type="FunCoup" id="F4RKD7">
    <property type="interactions" value="108"/>
</dbReference>
<dbReference type="PANTHER" id="PTHR20973:SF0">
    <property type="entry name" value="NON-STRUCTURAL MAINTENANCE OF CHROMOSOMES ELEMENT 1 HOMOLOG"/>
    <property type="match status" value="1"/>
</dbReference>
<name>F4RKD7_MELLP</name>
<comment type="subcellular location">
    <subcellularLocation>
        <location evidence="2 15">Nucleus</location>
    </subcellularLocation>
</comment>
<evidence type="ECO:0000256" key="8">
    <source>
        <dbReference type="ARBA" id="ARBA00022763"/>
    </source>
</evidence>
<dbReference type="GeneID" id="18934042"/>
<comment type="subunit">
    <text evidence="15">Component of the Smc5-Smc6 complex.</text>
</comment>
<keyword evidence="8 15" id="KW-0227">DNA damage</keyword>
<accession>F4RKD7</accession>
<dbReference type="STRING" id="747676.F4RKD7"/>
<evidence type="ECO:0000256" key="7">
    <source>
        <dbReference type="ARBA" id="ARBA00022723"/>
    </source>
</evidence>
<dbReference type="GO" id="GO:0061630">
    <property type="term" value="F:ubiquitin protein ligase activity"/>
    <property type="evidence" value="ECO:0007669"/>
    <property type="project" value="UniProtKB-EC"/>
</dbReference>
<evidence type="ECO:0000256" key="10">
    <source>
        <dbReference type="ARBA" id="ARBA00022786"/>
    </source>
</evidence>
<protein>
    <recommendedName>
        <fullName evidence="5 15">Non-structural maintenance of chromosomes element 1 homolog</fullName>
        <ecNumber evidence="4 15">2.3.2.27</ecNumber>
    </recommendedName>
</protein>
<evidence type="ECO:0000256" key="6">
    <source>
        <dbReference type="ARBA" id="ARBA00022679"/>
    </source>
</evidence>
<dbReference type="InterPro" id="IPR013083">
    <property type="entry name" value="Znf_RING/FYVE/PHD"/>
</dbReference>
<evidence type="ECO:0000259" key="17">
    <source>
        <dbReference type="Pfam" id="PF08746"/>
    </source>
</evidence>
<dbReference type="InterPro" id="IPR011513">
    <property type="entry name" value="Nse1"/>
</dbReference>
<keyword evidence="13 15" id="KW-0234">DNA repair</keyword>
<dbReference type="AlphaFoldDB" id="F4RKD7"/>
<evidence type="ECO:0000256" key="12">
    <source>
        <dbReference type="ARBA" id="ARBA00023172"/>
    </source>
</evidence>
<evidence type="ECO:0000256" key="4">
    <source>
        <dbReference type="ARBA" id="ARBA00012483"/>
    </source>
</evidence>
<dbReference type="GO" id="GO:0008270">
    <property type="term" value="F:zinc ion binding"/>
    <property type="evidence" value="ECO:0007669"/>
    <property type="project" value="UniProtKB-KW"/>
</dbReference>
<feature type="compositionally biased region" description="Acidic residues" evidence="16">
    <location>
        <begin position="257"/>
        <end position="276"/>
    </location>
</feature>
<dbReference type="VEuPathDB" id="FungiDB:MELLADRAFT_85990"/>
<feature type="region of interest" description="Disordered" evidence="16">
    <location>
        <begin position="247"/>
        <end position="330"/>
    </location>
</feature>
<dbReference type="Pfam" id="PF07574">
    <property type="entry name" value="SMC_Nse1"/>
    <property type="match status" value="1"/>
</dbReference>
<dbReference type="PANTHER" id="PTHR20973">
    <property type="entry name" value="NON-SMC ELEMENT 1-RELATED"/>
    <property type="match status" value="1"/>
</dbReference>
<dbReference type="InterPro" id="IPR036388">
    <property type="entry name" value="WH-like_DNA-bd_sf"/>
</dbReference>
<keyword evidence="19" id="KW-1185">Reference proteome</keyword>
<dbReference type="eggNOG" id="KOG4718">
    <property type="taxonomic scope" value="Eukaryota"/>
</dbReference>
<keyword evidence="14 15" id="KW-0539">Nucleus</keyword>
<evidence type="ECO:0000256" key="5">
    <source>
        <dbReference type="ARBA" id="ARBA00019422"/>
    </source>
</evidence>
<keyword evidence="7 15" id="KW-0479">Metal-binding</keyword>
<sequence length="336" mass="38328">MLLRRVAPYKTWDTIFKKCRTLVDPRDREPVFETLIRDINHRLEPLGFRIAQTVDGGIGPIDESQQDQVSDESGGGIYPRSQGERWMGLINTKVDNSAKLATELTPAELNFFRRVISRIIRAPNHRYCISLHEAIRSHTKIQGMKKGDAQNVLDVLVKKGWLSYVAGIYTLSIRAQLELDPYFEKTFDLEDLPPQCLKCKNIVMRGYKCPKDECRGALHVQCEAVWKRTQSKCSECKGKWSNETLIGQDAPDGLVLDTEEESEVEAKEEEEEEEEGTQQTQTQTQASKGKRRSTASSQKSQKKSRNREGPSQPRNGRTPASRRSSRYDKLLVLMKI</sequence>
<evidence type="ECO:0000256" key="15">
    <source>
        <dbReference type="RuleBase" id="RU368018"/>
    </source>
</evidence>
<feature type="domain" description="Non-structural maintenance of chromosomes element 1 RING C4HC3-type" evidence="17">
    <location>
        <begin position="196"/>
        <end position="236"/>
    </location>
</feature>
<dbReference type="FunFam" id="1.10.10.10:FF:000270">
    <property type="entry name" value="Non-structural maintenance of chromosomes element 1 homolog"/>
    <property type="match status" value="1"/>
</dbReference>
<keyword evidence="12 15" id="KW-0233">DNA recombination</keyword>
<keyword evidence="9 15" id="KW-0863">Zinc-finger</keyword>
<keyword evidence="10 15" id="KW-0833">Ubl conjugation pathway</keyword>
<evidence type="ECO:0000256" key="13">
    <source>
        <dbReference type="ARBA" id="ARBA00023204"/>
    </source>
</evidence>
<dbReference type="InterPro" id="IPR014857">
    <property type="entry name" value="Nse1_RING_C4HC3-type"/>
</dbReference>
<keyword evidence="6 15" id="KW-0808">Transferase</keyword>
<comment type="similarity">
    <text evidence="3 15">Belongs to the NSE1 family.</text>
</comment>
<dbReference type="EC" id="2.3.2.27" evidence="4 15"/>
<evidence type="ECO:0000256" key="9">
    <source>
        <dbReference type="ARBA" id="ARBA00022771"/>
    </source>
</evidence>
<dbReference type="GO" id="GO:0000724">
    <property type="term" value="P:double-strand break repair via homologous recombination"/>
    <property type="evidence" value="ECO:0007669"/>
    <property type="project" value="TreeGrafter"/>
</dbReference>
<evidence type="ECO:0000256" key="11">
    <source>
        <dbReference type="ARBA" id="ARBA00022833"/>
    </source>
</evidence>
<dbReference type="RefSeq" id="XP_007409520.1">
    <property type="nucleotide sequence ID" value="XM_007409458.1"/>
</dbReference>
<dbReference type="HOGENOM" id="CLU_071350_0_0_1"/>
<dbReference type="Gene3D" id="1.10.10.10">
    <property type="entry name" value="Winged helix-like DNA-binding domain superfamily/Winged helix DNA-binding domain"/>
    <property type="match status" value="1"/>
</dbReference>
<dbReference type="KEGG" id="mlr:MELLADRAFT_85990"/>
<gene>
    <name evidence="18" type="ORF">MELLADRAFT_85990</name>
</gene>
<comment type="function">
    <text evidence="15">Acts in a DNA repair pathway for removal of UV-induced DNA damage that is distinct from classical nucleotide excision repair and in repair of ionizing radiation damage. Functions in homologous recombination repair of DNA double strand breaks and in recovery of stalled replication forks.</text>
</comment>
<keyword evidence="11 15" id="KW-0862">Zinc</keyword>
<evidence type="ECO:0000313" key="19">
    <source>
        <dbReference type="Proteomes" id="UP000001072"/>
    </source>
</evidence>
<organism evidence="19">
    <name type="scientific">Melampsora larici-populina (strain 98AG31 / pathotype 3-4-7)</name>
    <name type="common">Poplar leaf rust fungus</name>
    <dbReference type="NCBI Taxonomy" id="747676"/>
    <lineage>
        <taxon>Eukaryota</taxon>
        <taxon>Fungi</taxon>
        <taxon>Dikarya</taxon>
        <taxon>Basidiomycota</taxon>
        <taxon>Pucciniomycotina</taxon>
        <taxon>Pucciniomycetes</taxon>
        <taxon>Pucciniales</taxon>
        <taxon>Melampsoraceae</taxon>
        <taxon>Melampsora</taxon>
    </lineage>
</organism>
<dbReference type="GO" id="GO:0005634">
    <property type="term" value="C:nucleus"/>
    <property type="evidence" value="ECO:0007669"/>
    <property type="project" value="UniProtKB-SubCell"/>
</dbReference>
<dbReference type="OrthoDB" id="185455at2759"/>
<reference evidence="19" key="1">
    <citation type="journal article" date="2011" name="Proc. Natl. Acad. Sci. U.S.A.">
        <title>Obligate biotrophy features unraveled by the genomic analysis of rust fungi.</title>
        <authorList>
            <person name="Duplessis S."/>
            <person name="Cuomo C.A."/>
            <person name="Lin Y.-C."/>
            <person name="Aerts A."/>
            <person name="Tisserant E."/>
            <person name="Veneault-Fourrey C."/>
            <person name="Joly D.L."/>
            <person name="Hacquard S."/>
            <person name="Amselem J."/>
            <person name="Cantarel B.L."/>
            <person name="Chiu R."/>
            <person name="Coutinho P.M."/>
            <person name="Feau N."/>
            <person name="Field M."/>
            <person name="Frey P."/>
            <person name="Gelhaye E."/>
            <person name="Goldberg J."/>
            <person name="Grabherr M.G."/>
            <person name="Kodira C.D."/>
            <person name="Kohler A."/>
            <person name="Kuees U."/>
            <person name="Lindquist E.A."/>
            <person name="Lucas S.M."/>
            <person name="Mago R."/>
            <person name="Mauceli E."/>
            <person name="Morin E."/>
            <person name="Murat C."/>
            <person name="Pangilinan J.L."/>
            <person name="Park R."/>
            <person name="Pearson M."/>
            <person name="Quesneville H."/>
            <person name="Rouhier N."/>
            <person name="Sakthikumar S."/>
            <person name="Salamov A.A."/>
            <person name="Schmutz J."/>
            <person name="Selles B."/>
            <person name="Shapiro H."/>
            <person name="Tanguay P."/>
            <person name="Tuskan G.A."/>
            <person name="Henrissat B."/>
            <person name="Van de Peer Y."/>
            <person name="Rouze P."/>
            <person name="Ellis J.G."/>
            <person name="Dodds P.N."/>
            <person name="Schein J.E."/>
            <person name="Zhong S."/>
            <person name="Hamelin R.C."/>
            <person name="Grigoriev I.V."/>
            <person name="Szabo L.J."/>
            <person name="Martin F."/>
        </authorList>
    </citation>
    <scope>NUCLEOTIDE SEQUENCE [LARGE SCALE GENOMIC DNA]</scope>
    <source>
        <strain evidence="19">98AG31 / pathotype 3-4-7</strain>
    </source>
</reference>
<evidence type="ECO:0000313" key="18">
    <source>
        <dbReference type="EMBL" id="EGG07078.1"/>
    </source>
</evidence>
<evidence type="ECO:0000256" key="16">
    <source>
        <dbReference type="SAM" id="MobiDB-lite"/>
    </source>
</evidence>
<dbReference type="Gene3D" id="3.30.40.10">
    <property type="entry name" value="Zinc/RING finger domain, C3HC4 (zinc finger)"/>
    <property type="match status" value="1"/>
</dbReference>
<dbReference type="GO" id="GO:0030915">
    <property type="term" value="C:Smc5-Smc6 complex"/>
    <property type="evidence" value="ECO:0007669"/>
    <property type="project" value="UniProtKB-UniRule"/>
</dbReference>
<proteinExistence type="inferred from homology"/>
<dbReference type="Proteomes" id="UP000001072">
    <property type="component" value="Unassembled WGS sequence"/>
</dbReference>